<evidence type="ECO:0000313" key="3">
    <source>
        <dbReference type="Proteomes" id="UP000479710"/>
    </source>
</evidence>
<dbReference type="Gene3D" id="3.40.50.300">
    <property type="entry name" value="P-loop containing nucleotide triphosphate hydrolases"/>
    <property type="match status" value="1"/>
</dbReference>
<dbReference type="AlphaFoldDB" id="A0A6G1BUB1"/>
<dbReference type="GO" id="GO:0005663">
    <property type="term" value="C:DNA replication factor C complex"/>
    <property type="evidence" value="ECO:0007669"/>
    <property type="project" value="TreeGrafter"/>
</dbReference>
<feature type="region of interest" description="Disordered" evidence="1">
    <location>
        <begin position="110"/>
        <end position="133"/>
    </location>
</feature>
<evidence type="ECO:0000256" key="1">
    <source>
        <dbReference type="SAM" id="MobiDB-lite"/>
    </source>
</evidence>
<dbReference type="OrthoDB" id="1899087at2759"/>
<dbReference type="Proteomes" id="UP000479710">
    <property type="component" value="Unassembled WGS sequence"/>
</dbReference>
<feature type="compositionally biased region" description="Basic and acidic residues" evidence="1">
    <location>
        <begin position="117"/>
        <end position="127"/>
    </location>
</feature>
<gene>
    <name evidence="2" type="ORF">E2562_010904</name>
</gene>
<dbReference type="GO" id="GO:0006261">
    <property type="term" value="P:DNA-templated DNA replication"/>
    <property type="evidence" value="ECO:0007669"/>
    <property type="project" value="TreeGrafter"/>
</dbReference>
<dbReference type="EMBL" id="SPHZ02000011">
    <property type="protein sequence ID" value="KAF0891688.1"/>
    <property type="molecule type" value="Genomic_DNA"/>
</dbReference>
<evidence type="ECO:0000313" key="2">
    <source>
        <dbReference type="EMBL" id="KAF0891688.1"/>
    </source>
</evidence>
<dbReference type="GO" id="GO:0003689">
    <property type="term" value="F:DNA clamp loader activity"/>
    <property type="evidence" value="ECO:0007669"/>
    <property type="project" value="TreeGrafter"/>
</dbReference>
<reference evidence="2 3" key="1">
    <citation type="submission" date="2019-11" db="EMBL/GenBank/DDBJ databases">
        <title>Whole genome sequence of Oryza granulata.</title>
        <authorList>
            <person name="Li W."/>
        </authorList>
    </citation>
    <scope>NUCLEOTIDE SEQUENCE [LARGE SCALE GENOMIC DNA]</scope>
    <source>
        <strain evidence="3">cv. Menghai</strain>
        <tissue evidence="2">Leaf</tissue>
    </source>
</reference>
<dbReference type="PANTHER" id="PTHR11669:SF0">
    <property type="entry name" value="PROTEIN STICHEL-LIKE 2"/>
    <property type="match status" value="1"/>
</dbReference>
<dbReference type="SUPFAM" id="SSF52540">
    <property type="entry name" value="P-loop containing nucleoside triphosphate hydrolases"/>
    <property type="match status" value="1"/>
</dbReference>
<dbReference type="InterPro" id="IPR050238">
    <property type="entry name" value="DNA_Rep/Repair_Clamp_Loader"/>
</dbReference>
<organism evidence="2 3">
    <name type="scientific">Oryza meyeriana var. granulata</name>
    <dbReference type="NCBI Taxonomy" id="110450"/>
    <lineage>
        <taxon>Eukaryota</taxon>
        <taxon>Viridiplantae</taxon>
        <taxon>Streptophyta</taxon>
        <taxon>Embryophyta</taxon>
        <taxon>Tracheophyta</taxon>
        <taxon>Spermatophyta</taxon>
        <taxon>Magnoliopsida</taxon>
        <taxon>Liliopsida</taxon>
        <taxon>Poales</taxon>
        <taxon>Poaceae</taxon>
        <taxon>BOP clade</taxon>
        <taxon>Oryzoideae</taxon>
        <taxon>Oryzeae</taxon>
        <taxon>Oryzinae</taxon>
        <taxon>Oryza</taxon>
        <taxon>Oryza meyeriana</taxon>
    </lineage>
</organism>
<feature type="region of interest" description="Disordered" evidence="1">
    <location>
        <begin position="184"/>
        <end position="215"/>
    </location>
</feature>
<keyword evidence="3" id="KW-1185">Reference proteome</keyword>
<comment type="caution">
    <text evidence="2">The sequence shown here is derived from an EMBL/GenBank/DDBJ whole genome shotgun (WGS) entry which is preliminary data.</text>
</comment>
<dbReference type="PANTHER" id="PTHR11669">
    <property type="entry name" value="REPLICATION FACTOR C / DNA POLYMERASE III GAMMA-TAU SUBUNIT"/>
    <property type="match status" value="1"/>
</dbReference>
<protein>
    <recommendedName>
        <fullName evidence="4">DNA polymerase III gamma subunit domain-containing protein</fullName>
    </recommendedName>
</protein>
<name>A0A6G1BUB1_9ORYZ</name>
<evidence type="ECO:0008006" key="4">
    <source>
        <dbReference type="Google" id="ProtNLM"/>
    </source>
</evidence>
<accession>A0A6G1BUB1</accession>
<sequence length="429" mass="47425">MADIRRHSVDVPLSRTLVQLKRVRSLRDPATNSLSKYASPSDNMIWETASSSGVPMDLGRSAHHLLIEEDGDLEAEATLGSERSFRAPNARTASYRKSSVVKIRGLNPPRNKQVHRVRQDGHRKSLDSSHSNHSSIWQLANTMVNNVAEEKEEEEEVNSYERAVPTPLEKTDEEVKMPGLSKFRNKSSAAMSRVGSPCMSASEARSVGSRRTEETRVRSNDVVGSNFSGCGISYCWSGASKYRELYYDSDGPEQPLLSPEGTEGAFQENVPYTETPSELIGLNVVAQSLLYSSCKGKVAPMYLFHGPRGTGKTSTARIFAAALNCLSVEEQRPCGFCKECVILFSGRSRDVKELDAAKMDRLGRVKALLKSASLVPYSSRFKVGSVSDDELIELLDLALSSDTTNTSWLLRKLDLATKITYQEQRKCKA</sequence>
<dbReference type="InterPro" id="IPR027417">
    <property type="entry name" value="P-loop_NTPase"/>
</dbReference>
<dbReference type="Pfam" id="PF13177">
    <property type="entry name" value="DNA_pol3_delta2"/>
    <property type="match status" value="1"/>
</dbReference>
<proteinExistence type="predicted"/>
<dbReference type="GO" id="GO:0006281">
    <property type="term" value="P:DNA repair"/>
    <property type="evidence" value="ECO:0007669"/>
    <property type="project" value="TreeGrafter"/>
</dbReference>